<proteinExistence type="predicted"/>
<dbReference type="EMBL" id="PUHP01000037">
    <property type="protein sequence ID" value="TQN74452.1"/>
    <property type="molecule type" value="Genomic_DNA"/>
</dbReference>
<evidence type="ECO:0000313" key="1">
    <source>
        <dbReference type="EMBL" id="TQN74452.1"/>
    </source>
</evidence>
<organism evidence="1 2">
    <name type="scientific">Colletotrichum shisoi</name>
    <dbReference type="NCBI Taxonomy" id="2078593"/>
    <lineage>
        <taxon>Eukaryota</taxon>
        <taxon>Fungi</taxon>
        <taxon>Dikarya</taxon>
        <taxon>Ascomycota</taxon>
        <taxon>Pezizomycotina</taxon>
        <taxon>Sordariomycetes</taxon>
        <taxon>Hypocreomycetidae</taxon>
        <taxon>Glomerellales</taxon>
        <taxon>Glomerellaceae</taxon>
        <taxon>Colletotrichum</taxon>
        <taxon>Colletotrichum destructivum species complex</taxon>
    </lineage>
</organism>
<name>A0A5Q4C525_9PEZI</name>
<keyword evidence="2" id="KW-1185">Reference proteome</keyword>
<dbReference type="AlphaFoldDB" id="A0A5Q4C525"/>
<comment type="caution">
    <text evidence="1">The sequence shown here is derived from an EMBL/GenBank/DDBJ whole genome shotgun (WGS) entry which is preliminary data.</text>
</comment>
<evidence type="ECO:0000313" key="2">
    <source>
        <dbReference type="Proteomes" id="UP000326340"/>
    </source>
</evidence>
<reference evidence="1 2" key="1">
    <citation type="journal article" date="2019" name="Sci. Rep.">
        <title>Colletotrichum shisoi sp. nov., an anthracnose pathogen of Perilla frutescens in Japan: molecular phylogenetic, morphological and genomic evidence.</title>
        <authorList>
            <person name="Gan P."/>
            <person name="Tsushima A."/>
            <person name="Hiroyama R."/>
            <person name="Narusaka M."/>
            <person name="Takano Y."/>
            <person name="Narusaka Y."/>
            <person name="Kawaradani M."/>
            <person name="Damm U."/>
            <person name="Shirasu K."/>
        </authorList>
    </citation>
    <scope>NUCLEOTIDE SEQUENCE [LARGE SCALE GENOMIC DNA]</scope>
    <source>
        <strain evidence="1 2">PG-2018a</strain>
    </source>
</reference>
<dbReference type="Proteomes" id="UP000326340">
    <property type="component" value="Unassembled WGS sequence"/>
</dbReference>
<dbReference type="OrthoDB" id="2958217at2759"/>
<sequence>MSSFSVADSLTYEADRLRAFEGISAMLCAPLRASFFYGLPDSYFDFALLWEKKTPGRRLEDLVEDGIPSWSWDAWLDASIWRLSMVSGTLLDLHEWLESHTWVVWYKLKQTTPTESNFLPVWPSSQCHPRPSRWHGYARENAESRPFGRRQPRISDGAETKPIMPTTSILKKECLYFWTYTAFSRLSCQSRTGPTFASELEPGLHRFGLLDAHGDWCGTIMLEDEWSDSVGEAVELAALSDARDFSMEELDTWNYYVPEDREASEWRLDYAF</sequence>
<protein>
    <submittedName>
        <fullName evidence="1">Uncharacterized protein</fullName>
    </submittedName>
</protein>
<gene>
    <name evidence="1" type="ORF">CSHISOI_01061</name>
</gene>
<accession>A0A5Q4C525</accession>